<organism evidence="1 2">
    <name type="scientific">Brytella acorum</name>
    <dbReference type="NCBI Taxonomy" id="2959299"/>
    <lineage>
        <taxon>Bacteria</taxon>
        <taxon>Pseudomonadati</taxon>
        <taxon>Pseudomonadota</taxon>
        <taxon>Alphaproteobacteria</taxon>
        <taxon>Acetobacterales</taxon>
        <taxon>Acetobacteraceae</taxon>
        <taxon>Brytella</taxon>
    </lineage>
</organism>
<dbReference type="InterPro" id="IPR036895">
    <property type="entry name" value="Uracil-DNA_glycosylase-like_sf"/>
</dbReference>
<protein>
    <submittedName>
        <fullName evidence="1">Uncharacterized protein</fullName>
    </submittedName>
</protein>
<evidence type="ECO:0000313" key="1">
    <source>
        <dbReference type="EMBL" id="CAI9119434.1"/>
    </source>
</evidence>
<dbReference type="RefSeq" id="WP_289843387.1">
    <property type="nucleotide sequence ID" value="NZ_CATKSH010000001.1"/>
</dbReference>
<gene>
    <name evidence="1" type="ORF">LMG32879_000249</name>
</gene>
<evidence type="ECO:0000313" key="2">
    <source>
        <dbReference type="Proteomes" id="UP001176960"/>
    </source>
</evidence>
<keyword evidence="2" id="KW-1185">Reference proteome</keyword>
<name>A0AA35Y2M9_9PROT</name>
<sequence>MTFPYSDGAPAHRKRATPAIPLDLAHVRTPYSGVEALFVIGGSLPSSRRKALEDLLDINDFPRTAEAPGTPSEIFTLTSATDDSAILPSVAQTRLGHEKLKARLRTLPRLRVAIAMGITAHVALLEACGMPRHRIPFRRDTLSILPDGLLLADIWHPLRRETLPALRTLLHDIRRHLDTGNLERPESGTEPHADEYV</sequence>
<comment type="caution">
    <text evidence="1">The sequence shown here is derived from an EMBL/GenBank/DDBJ whole genome shotgun (WGS) entry which is preliminary data.</text>
</comment>
<dbReference type="Proteomes" id="UP001176960">
    <property type="component" value="Unassembled WGS sequence"/>
</dbReference>
<proteinExistence type="predicted"/>
<dbReference type="Gene3D" id="3.40.470.10">
    <property type="entry name" value="Uracil-DNA glycosylase-like domain"/>
    <property type="match status" value="1"/>
</dbReference>
<accession>A0AA35Y2M9</accession>
<dbReference type="AlphaFoldDB" id="A0AA35Y2M9"/>
<reference evidence="1" key="1">
    <citation type="submission" date="2023-03" db="EMBL/GenBank/DDBJ databases">
        <authorList>
            <person name="Cleenwerck I."/>
        </authorList>
    </citation>
    <scope>NUCLEOTIDE SEQUENCE</scope>
    <source>
        <strain evidence="1">LMG 32879</strain>
    </source>
</reference>
<dbReference type="EMBL" id="CATKSH010000001">
    <property type="protein sequence ID" value="CAI9119434.1"/>
    <property type="molecule type" value="Genomic_DNA"/>
</dbReference>